<evidence type="ECO:0000313" key="2">
    <source>
        <dbReference type="EMBL" id="MRX08336.1"/>
    </source>
</evidence>
<dbReference type="RefSeq" id="WP_154364833.1">
    <property type="nucleotide sequence ID" value="NZ_WKJM01000007.1"/>
</dbReference>
<feature type="compositionally biased region" description="Basic and acidic residues" evidence="1">
    <location>
        <begin position="1"/>
        <end position="18"/>
    </location>
</feature>
<accession>A0A6L5QF36</accession>
<comment type="caution">
    <text evidence="2">The sequence shown here is derived from an EMBL/GenBank/DDBJ whole genome shotgun (WGS) entry which is preliminary data.</text>
</comment>
<feature type="region of interest" description="Disordered" evidence="1">
    <location>
        <begin position="1"/>
        <end position="25"/>
    </location>
</feature>
<dbReference type="Proteomes" id="UP000481037">
    <property type="component" value="Unassembled WGS sequence"/>
</dbReference>
<keyword evidence="3" id="KW-1185">Reference proteome</keyword>
<reference evidence="2 3" key="1">
    <citation type="submission" date="2019-11" db="EMBL/GenBank/DDBJ databases">
        <title>Novel species isolated from a subtropical stream in China.</title>
        <authorList>
            <person name="Lu H."/>
        </authorList>
    </citation>
    <scope>NUCLEOTIDE SEQUENCE [LARGE SCALE GENOMIC DNA]</scope>
    <source>
        <strain evidence="2 3">FT25W</strain>
    </source>
</reference>
<dbReference type="AlphaFoldDB" id="A0A6L5QF36"/>
<sequence>MSTRKKNAEPPRHNKAKPDGPPPPPCTIDIDALLTIGAERVHIVCEEDDNITFMAELIDTV</sequence>
<dbReference type="EMBL" id="WKJM01000007">
    <property type="protein sequence ID" value="MRX08336.1"/>
    <property type="molecule type" value="Genomic_DNA"/>
</dbReference>
<gene>
    <name evidence="2" type="ORF">GJ697_10860</name>
</gene>
<organism evidence="2 3">
    <name type="scientific">Duganella alba</name>
    <dbReference type="NCBI Taxonomy" id="2666081"/>
    <lineage>
        <taxon>Bacteria</taxon>
        <taxon>Pseudomonadati</taxon>
        <taxon>Pseudomonadota</taxon>
        <taxon>Betaproteobacteria</taxon>
        <taxon>Burkholderiales</taxon>
        <taxon>Oxalobacteraceae</taxon>
        <taxon>Telluria group</taxon>
        <taxon>Duganella</taxon>
    </lineage>
</organism>
<protein>
    <submittedName>
        <fullName evidence="2">Uncharacterized protein</fullName>
    </submittedName>
</protein>
<name>A0A6L5QF36_9BURK</name>
<proteinExistence type="predicted"/>
<evidence type="ECO:0000313" key="3">
    <source>
        <dbReference type="Proteomes" id="UP000481037"/>
    </source>
</evidence>
<evidence type="ECO:0000256" key="1">
    <source>
        <dbReference type="SAM" id="MobiDB-lite"/>
    </source>
</evidence>